<name>A0A4W5QPY1_9TELE</name>
<dbReference type="GO" id="GO:0005882">
    <property type="term" value="C:intermediate filament"/>
    <property type="evidence" value="ECO:0007669"/>
    <property type="project" value="TreeGrafter"/>
</dbReference>
<dbReference type="Gene3D" id="1.20.58.1060">
    <property type="match status" value="1"/>
</dbReference>
<sequence length="2137" mass="242642">MWLLHGMWLLHVFVFQRLIKTSPWGDDSAAIEQQLISHNKFHSSIQRSAEVDRAKDELVCRQLYIYTHTQTCHKHSYFHTLTHSLRELQQIIEEISREIMWVNEREEEELVFDWGEKNIDLYIPKKQESYSKLMSTLEEKEKELNKLKLKVDSLLKNHHPASDKIEAYMDTLQTQWSWLLQITKCIHVHLKENAAYSQFFKEANETYSKLQKEHENIRRKFTSDKNTPLENLLDLLNGLEKEKEWILENKRQVQHLVNMSKSIVRLRPRNPEEEKSSSPVMVQALCDFKQDQKVILKGNEGILKDNSQRSKWQVTGPGGLDMLVPSVCLLVPPPNSLGINLANKNEQYYEAILSVWNQLYINIKSLISWQYCVQDITRINSLTITMLSRMRPEEYRSILKALETHYSEFIHCCHGSEMFKDEDKRSIESQYTGAQAHYDQLVVQLPAYKEAKKVEETKIVEVKQQDVKKGVVKKVKKKVVVTSHSLTELHTLRQRLEEAEAGLTHLKGFSAEYPYSIHRQTHPYTHSTLIAQIELICSDVFSLSLFHSLHLSPLLLFLFSVLPPFPTPRLRALKALLESESRAEDIIKVHEARLTEKETTSLNPAEVEDYRSTLKSMRAELEGKRDVLVSMETELGKAVHWNGQVGGAFHRCDVDLSRYSEQVTQLSDRWRRLQSQIDFRYTDLSISYLCTPFWFHISLRHFSASSCICFIDSITALDEHLNQQKALNSEIKVKRESVESVLRDTDACVNSIKDYELELASYSAGLESLLNIPMKRTMPQSPSTQLTEEATLLQTRYIELLTLSDDYYKYLGELHKNLEELKMRNTRIDLLEEELRLLKEDIRYRNTKNSSLEEALARYRLELSQSQEQLHSVEEVKRSKALQCSVTQDSLASTHSQLKELQEQVARLTSLIEEEKRKRMLAEERYREQQEEHEQVLRRRQKELEEANWAKMEVEKSVGDRDREAERLRRQLEEEVRRCKDLEQELSKTSSLIQSTKTQYSEMVVERDALLLKLKQTDQDRARSQKQEEELNRIKLSLESELRLKLRLQEENEKVKNDFLYWKGQYESKEDALRQFDSVKEKLERERSSLETEIERLMRELREGEDRYKSRLLITQTQLSELTSVRDTLEADLRKLREQPDACAKHTQTDENGKKDLDPATLVFDGVRKTVTAKQLLDCGVIDKPTYGQLLKGQKTVREVSVDIKLNLKGTGIIAGVAGDCQDKMTLTEAKRANILSEDSATLLLEAQAATGHIVDPRANEKMSVEEAIKRGVVDEEDRERLLAAEAACLGYRDPNTTKPLSAGQAMRKGLINRDTALRMLQAQESVGGIIDPVLSVFLPKDAAMDRDLIDEDLYRALNQRPECYLDPDTQMGTSYVSLKRRCKSEPTTGLLLLPAPEKPMMVKGLRGEVSIKDLMDANLLEKSDMDQLKDGKLTSQDIENRLRSYLRGSTCIAGVYDEANHKTLSIYQAMKEGLLRPGTTLELLEAQAASGFMIDPINNLCLTVADAYKRGLAGPEFKDKLLSAERAVTGYKDPGTDKIISLFQAIEKGLMEKGHGIRLLEAQIASGGIIDPRHSHRIELETAYKKGYFGKEMNQILTDEGDVSKGFFDPNNQDNLTYLQLKKRCIIDQKTGLVLLPIKDKKKELPQTTTQKNTLRKRRVVIVDPDTNKEMSVKEAYDKGLIDYETFLELSQQECEWEEITITAQDGSSRLVIIDRKTEIQYDIRELLEKKVIDQSVYDQYRSQKITLAQFAKIITSKTNTTRSSSSSSSTSSSKARASATSASSPSSSTTSSQRLTSNKAEKTSSIIGGSTTGSSTINGSSIGSSSGGSLGSSTTTRTTTISSSTQPDGPPSHSSLKNIASISVSLAGPAEAVVLDGERSPVGAIFDMEALEKISISEAHKRGLVDSISAQRLLEAQACTGGIVNPSDGRRLSIQEASRQGIIENDMATRLKPAQKAYIGFEDVKCKRKMSAAEAMREKWLPYEAGHRFLEFQFVTGGLYDPELGRRRTIEEALKVGWLDGRAAQKLQDMRHHAKNLTCPKTKLKISYKEALDNCLLEENTGVKMLQAASTSSRGISSPYNFSSAPGSTSGSRTGSRTGSRRGSMDLGSPSSSSRYSVISSSTYSRTSFSSSSIS</sequence>
<feature type="compositionally biased region" description="Low complexity" evidence="11">
    <location>
        <begin position="1805"/>
        <end position="1826"/>
    </location>
</feature>
<dbReference type="InterPro" id="IPR035915">
    <property type="entry name" value="Plakin_repeat_sf"/>
</dbReference>
<dbReference type="GO" id="GO:0005737">
    <property type="term" value="C:cytoplasm"/>
    <property type="evidence" value="ECO:0007669"/>
    <property type="project" value="TreeGrafter"/>
</dbReference>
<dbReference type="SUPFAM" id="SSF75399">
    <property type="entry name" value="Plakin repeat"/>
    <property type="match status" value="4"/>
</dbReference>
<evidence type="ECO:0000313" key="16">
    <source>
        <dbReference type="Proteomes" id="UP000314982"/>
    </source>
</evidence>
<dbReference type="CDD" id="cd00176">
    <property type="entry name" value="SPEC"/>
    <property type="match status" value="1"/>
</dbReference>
<dbReference type="InterPro" id="IPR041573">
    <property type="entry name" value="Desmoplakin_Spectrin-like"/>
</dbReference>
<keyword evidence="9" id="KW-0472">Membrane</keyword>
<feature type="region of interest" description="Disordered" evidence="11">
    <location>
        <begin position="1760"/>
        <end position="1858"/>
    </location>
</feature>
<evidence type="ECO:0000256" key="2">
    <source>
        <dbReference type="ARBA" id="ARBA00004568"/>
    </source>
</evidence>
<feature type="signal peptide" evidence="12">
    <location>
        <begin position="1"/>
        <end position="21"/>
    </location>
</feature>
<keyword evidence="12" id="KW-0732">Signal</keyword>
<comment type="similarity">
    <text evidence="3">Belongs to the plakin or cytolinker family.</text>
</comment>
<dbReference type="GO" id="GO:0042060">
    <property type="term" value="P:wound healing"/>
    <property type="evidence" value="ECO:0007669"/>
    <property type="project" value="TreeGrafter"/>
</dbReference>
<dbReference type="Pfam" id="PF17902">
    <property type="entry name" value="SH3_10"/>
    <property type="match status" value="1"/>
</dbReference>
<feature type="chain" id="PRO_5021341787" evidence="12">
    <location>
        <begin position="22"/>
        <end position="2137"/>
    </location>
</feature>
<dbReference type="GO" id="GO:0005198">
    <property type="term" value="F:structural molecule activity"/>
    <property type="evidence" value="ECO:0007669"/>
    <property type="project" value="TreeGrafter"/>
</dbReference>
<dbReference type="GO" id="GO:0043588">
    <property type="term" value="P:skin development"/>
    <property type="evidence" value="ECO:0007669"/>
    <property type="project" value="TreeGrafter"/>
</dbReference>
<evidence type="ECO:0000256" key="7">
    <source>
        <dbReference type="ARBA" id="ARBA00022949"/>
    </source>
</evidence>
<dbReference type="PANTHER" id="PTHR23169">
    <property type="entry name" value="ENVOPLAKIN"/>
    <property type="match status" value="1"/>
</dbReference>
<feature type="coiled-coil region" evidence="10">
    <location>
        <begin position="130"/>
        <end position="157"/>
    </location>
</feature>
<feature type="coiled-coil region" evidence="10">
    <location>
        <begin position="1038"/>
        <end position="1139"/>
    </location>
</feature>
<evidence type="ECO:0000256" key="5">
    <source>
        <dbReference type="ARBA" id="ARBA00022553"/>
    </source>
</evidence>
<comment type="subcellular location">
    <subcellularLocation>
        <location evidence="2">Cell junction</location>
        <location evidence="2">Desmosome</location>
    </subcellularLocation>
    <subcellularLocation>
        <location evidence="1">Cell membrane</location>
    </subcellularLocation>
</comment>
<evidence type="ECO:0000256" key="1">
    <source>
        <dbReference type="ARBA" id="ARBA00004236"/>
    </source>
</evidence>
<dbReference type="GO" id="GO:0030057">
    <property type="term" value="C:desmosome"/>
    <property type="evidence" value="ECO:0007669"/>
    <property type="project" value="UniProtKB-SubCell"/>
</dbReference>
<evidence type="ECO:0000259" key="13">
    <source>
        <dbReference type="Pfam" id="PF17902"/>
    </source>
</evidence>
<evidence type="ECO:0000256" key="6">
    <source>
        <dbReference type="ARBA" id="ARBA00022737"/>
    </source>
</evidence>
<dbReference type="SUPFAM" id="SSF46966">
    <property type="entry name" value="Spectrin repeat"/>
    <property type="match status" value="3"/>
</dbReference>
<feature type="compositionally biased region" description="Low complexity" evidence="11">
    <location>
        <begin position="2111"/>
        <end position="2137"/>
    </location>
</feature>
<dbReference type="GO" id="GO:0098609">
    <property type="term" value="P:cell-cell adhesion"/>
    <property type="evidence" value="ECO:0007669"/>
    <property type="project" value="TreeGrafter"/>
</dbReference>
<evidence type="ECO:0000256" key="12">
    <source>
        <dbReference type="SAM" id="SignalP"/>
    </source>
</evidence>
<reference evidence="16" key="1">
    <citation type="submission" date="2018-06" db="EMBL/GenBank/DDBJ databases">
        <title>Genome assembly of Danube salmon.</title>
        <authorList>
            <person name="Macqueen D.J."/>
            <person name="Gundappa M.K."/>
        </authorList>
    </citation>
    <scope>NUCLEOTIDE SEQUENCE [LARGE SCALE GENOMIC DNA]</scope>
</reference>
<keyword evidence="5" id="KW-0597">Phosphoprotein</keyword>
<evidence type="ECO:0000256" key="11">
    <source>
        <dbReference type="SAM" id="MobiDB-lite"/>
    </source>
</evidence>
<dbReference type="GO" id="GO:0005886">
    <property type="term" value="C:plasma membrane"/>
    <property type="evidence" value="ECO:0007669"/>
    <property type="project" value="UniProtKB-SubCell"/>
</dbReference>
<feature type="coiled-coil region" evidence="10">
    <location>
        <begin position="200"/>
        <end position="249"/>
    </location>
</feature>
<dbReference type="GO" id="GO:0045104">
    <property type="term" value="P:intermediate filament cytoskeleton organization"/>
    <property type="evidence" value="ECO:0007669"/>
    <property type="project" value="InterPro"/>
</dbReference>
<dbReference type="InterPro" id="IPR043197">
    <property type="entry name" value="Plakin"/>
</dbReference>
<dbReference type="Pfam" id="PF18373">
    <property type="entry name" value="Spectrin_2"/>
    <property type="match status" value="1"/>
</dbReference>
<evidence type="ECO:0000256" key="10">
    <source>
        <dbReference type="SAM" id="Coils"/>
    </source>
</evidence>
<dbReference type="Gene3D" id="3.30.160.780">
    <property type="match status" value="1"/>
</dbReference>
<dbReference type="FunFam" id="3.90.1290.10:FF:000002">
    <property type="entry name" value="Plectin a"/>
    <property type="match status" value="1"/>
</dbReference>
<feature type="compositionally biased region" description="Low complexity" evidence="11">
    <location>
        <begin position="1760"/>
        <end position="1794"/>
    </location>
</feature>
<feature type="domain" description="Desmoplakin spectrin-like" evidence="14">
    <location>
        <begin position="367"/>
        <end position="444"/>
    </location>
</feature>
<evidence type="ECO:0000259" key="14">
    <source>
        <dbReference type="Pfam" id="PF18373"/>
    </source>
</evidence>
<feature type="domain" description="Desmoplakin SH3" evidence="13">
    <location>
        <begin position="268"/>
        <end position="332"/>
    </location>
</feature>
<dbReference type="SMART" id="SM00250">
    <property type="entry name" value="PLEC"/>
    <property type="match status" value="15"/>
</dbReference>
<feature type="coiled-coil region" evidence="10">
    <location>
        <begin position="821"/>
        <end position="999"/>
    </location>
</feature>
<dbReference type="PANTHER" id="PTHR23169:SF26">
    <property type="entry name" value="DESMOPLAKIN"/>
    <property type="match status" value="1"/>
</dbReference>
<feature type="compositionally biased region" description="Low complexity" evidence="11">
    <location>
        <begin position="2089"/>
        <end position="2104"/>
    </location>
</feature>
<feature type="compositionally biased region" description="Polar residues" evidence="11">
    <location>
        <begin position="2075"/>
        <end position="2088"/>
    </location>
</feature>
<organism evidence="15 16">
    <name type="scientific">Hucho hucho</name>
    <name type="common">huchen</name>
    <dbReference type="NCBI Taxonomy" id="62062"/>
    <lineage>
        <taxon>Eukaryota</taxon>
        <taxon>Metazoa</taxon>
        <taxon>Chordata</taxon>
        <taxon>Craniata</taxon>
        <taxon>Vertebrata</taxon>
        <taxon>Euteleostomi</taxon>
        <taxon>Actinopterygii</taxon>
        <taxon>Neopterygii</taxon>
        <taxon>Teleostei</taxon>
        <taxon>Protacanthopterygii</taxon>
        <taxon>Salmoniformes</taxon>
        <taxon>Salmonidae</taxon>
        <taxon>Salmoninae</taxon>
        <taxon>Hucho</taxon>
    </lineage>
</organism>
<keyword evidence="7" id="KW-0965">Cell junction</keyword>
<dbReference type="Proteomes" id="UP000314982">
    <property type="component" value="Unassembled WGS sequence"/>
</dbReference>
<dbReference type="Gene3D" id="2.30.30.40">
    <property type="entry name" value="SH3 Domains"/>
    <property type="match status" value="1"/>
</dbReference>
<keyword evidence="8 10" id="KW-0175">Coiled coil</keyword>
<feature type="compositionally biased region" description="Low complexity" evidence="11">
    <location>
        <begin position="1833"/>
        <end position="1847"/>
    </location>
</feature>
<dbReference type="Ensembl" id="ENSHHUT00000078471.1">
    <property type="protein sequence ID" value="ENSHHUP00000075990.1"/>
    <property type="gene ID" value="ENSHHUG00000044413.1"/>
</dbReference>
<dbReference type="Pfam" id="PF21019">
    <property type="entry name" value="Spectrin_3"/>
    <property type="match status" value="1"/>
</dbReference>
<dbReference type="Gene3D" id="1.20.58.60">
    <property type="match status" value="2"/>
</dbReference>
<evidence type="ECO:0000313" key="15">
    <source>
        <dbReference type="Ensembl" id="ENSHHUP00000075990.1"/>
    </source>
</evidence>
<keyword evidence="4" id="KW-1003">Cell membrane</keyword>
<evidence type="ECO:0000256" key="3">
    <source>
        <dbReference type="ARBA" id="ARBA00009109"/>
    </source>
</evidence>
<dbReference type="InterPro" id="IPR018159">
    <property type="entry name" value="Spectrin/alpha-actinin"/>
</dbReference>
<reference evidence="15" key="3">
    <citation type="submission" date="2025-09" db="UniProtKB">
        <authorList>
            <consortium name="Ensembl"/>
        </authorList>
    </citation>
    <scope>IDENTIFICATION</scope>
</reference>
<dbReference type="InterPro" id="IPR041615">
    <property type="entry name" value="Desmoplakin_SH3"/>
</dbReference>
<keyword evidence="6" id="KW-0677">Repeat</keyword>
<protein>
    <submittedName>
        <fullName evidence="15">Desmoplakin</fullName>
    </submittedName>
</protein>
<dbReference type="Gene3D" id="3.90.1290.10">
    <property type="entry name" value="Plakin repeat"/>
    <property type="match status" value="3"/>
</dbReference>
<dbReference type="GO" id="GO:0014704">
    <property type="term" value="C:intercalated disc"/>
    <property type="evidence" value="ECO:0007669"/>
    <property type="project" value="TreeGrafter"/>
</dbReference>
<keyword evidence="16" id="KW-1185">Reference proteome</keyword>
<dbReference type="InterPro" id="IPR001101">
    <property type="entry name" value="Plectin_repeat"/>
</dbReference>
<proteinExistence type="inferred from homology"/>
<dbReference type="GeneTree" id="ENSGT00940000154843"/>
<evidence type="ECO:0000256" key="4">
    <source>
        <dbReference type="ARBA" id="ARBA00022475"/>
    </source>
</evidence>
<dbReference type="Pfam" id="PF00681">
    <property type="entry name" value="Plectin"/>
    <property type="match status" value="8"/>
</dbReference>
<reference evidence="15" key="2">
    <citation type="submission" date="2025-08" db="UniProtKB">
        <authorList>
            <consortium name="Ensembl"/>
        </authorList>
    </citation>
    <scope>IDENTIFICATION</scope>
</reference>
<dbReference type="FunFam" id="3.30.160.780:FF:000001">
    <property type="entry name" value="Plectin a"/>
    <property type="match status" value="1"/>
</dbReference>
<accession>A0A4W5QPY1</accession>
<evidence type="ECO:0000256" key="8">
    <source>
        <dbReference type="ARBA" id="ARBA00023054"/>
    </source>
</evidence>
<feature type="region of interest" description="Disordered" evidence="11">
    <location>
        <begin position="2075"/>
        <end position="2137"/>
    </location>
</feature>
<evidence type="ECO:0000256" key="9">
    <source>
        <dbReference type="ARBA" id="ARBA00023136"/>
    </source>
</evidence>
<dbReference type="FunFam" id="3.90.1290.10:FF:000001">
    <property type="entry name" value="Plectin a"/>
    <property type="match status" value="2"/>
</dbReference>